<evidence type="ECO:0000259" key="4">
    <source>
        <dbReference type="Pfam" id="PF01258"/>
    </source>
</evidence>
<organism evidence="5">
    <name type="scientific">bioreactor metagenome</name>
    <dbReference type="NCBI Taxonomy" id="1076179"/>
    <lineage>
        <taxon>unclassified sequences</taxon>
        <taxon>metagenomes</taxon>
        <taxon>ecological metagenomes</taxon>
    </lineage>
</organism>
<dbReference type="AlphaFoldDB" id="A0A645GST7"/>
<protein>
    <recommendedName>
        <fullName evidence="4">Zinc finger DksA/TraR C4-type domain-containing protein</fullName>
    </recommendedName>
</protein>
<gene>
    <name evidence="5" type="ORF">SDC9_177362</name>
</gene>
<proteinExistence type="predicted"/>
<comment type="caution">
    <text evidence="5">The sequence shown here is derived from an EMBL/GenBank/DDBJ whole genome shotgun (WGS) entry which is preliminary data.</text>
</comment>
<feature type="domain" description="Zinc finger DksA/TraR C4-type" evidence="4">
    <location>
        <begin position="41"/>
        <end position="74"/>
    </location>
</feature>
<dbReference type="Pfam" id="PF01258">
    <property type="entry name" value="zf-dskA_traR"/>
    <property type="match status" value="1"/>
</dbReference>
<evidence type="ECO:0000256" key="3">
    <source>
        <dbReference type="ARBA" id="ARBA00022833"/>
    </source>
</evidence>
<keyword evidence="3" id="KW-0862">Zinc</keyword>
<dbReference type="GO" id="GO:0008270">
    <property type="term" value="F:zinc ion binding"/>
    <property type="evidence" value="ECO:0007669"/>
    <property type="project" value="UniProtKB-KW"/>
</dbReference>
<reference evidence="5" key="1">
    <citation type="submission" date="2019-08" db="EMBL/GenBank/DDBJ databases">
        <authorList>
            <person name="Kucharzyk K."/>
            <person name="Murdoch R.W."/>
            <person name="Higgins S."/>
            <person name="Loffler F."/>
        </authorList>
    </citation>
    <scope>NUCLEOTIDE SEQUENCE</scope>
</reference>
<name>A0A645GST7_9ZZZZ</name>
<keyword evidence="2" id="KW-0863">Zinc-finger</keyword>
<dbReference type="InterPro" id="IPR000962">
    <property type="entry name" value="Znf_DskA_TraR"/>
</dbReference>
<accession>A0A645GST7</accession>
<evidence type="ECO:0000256" key="2">
    <source>
        <dbReference type="ARBA" id="ARBA00022771"/>
    </source>
</evidence>
<keyword evidence="1" id="KW-0479">Metal-binding</keyword>
<evidence type="ECO:0000256" key="1">
    <source>
        <dbReference type="ARBA" id="ARBA00022723"/>
    </source>
</evidence>
<sequence length="77" mass="8619">MPEEGDLVAFWSQIPDEELFNLEPVRVDLKPEDLPGKPSRRVKCEGCGEMVMDGREASVDGKTLCHACAFGAYYQKQ</sequence>
<evidence type="ECO:0000313" key="5">
    <source>
        <dbReference type="EMBL" id="MPN29908.1"/>
    </source>
</evidence>
<dbReference type="EMBL" id="VSSQ01080809">
    <property type="protein sequence ID" value="MPN29908.1"/>
    <property type="molecule type" value="Genomic_DNA"/>
</dbReference>